<keyword evidence="2 4" id="KW-0378">Hydrolase</keyword>
<dbReference type="GO" id="GO:0042802">
    <property type="term" value="F:identical protein binding"/>
    <property type="evidence" value="ECO:0007669"/>
    <property type="project" value="TreeGrafter"/>
</dbReference>
<dbReference type="GO" id="GO:0004342">
    <property type="term" value="F:glucosamine-6-phosphate deaminase activity"/>
    <property type="evidence" value="ECO:0007669"/>
    <property type="project" value="UniProtKB-UniRule"/>
</dbReference>
<evidence type="ECO:0000256" key="4">
    <source>
        <dbReference type="HAMAP-Rule" id="MF_01241"/>
    </source>
</evidence>
<dbReference type="FunFam" id="3.40.50.1360:FF:000003">
    <property type="entry name" value="Glucosamine-6-phosphate deaminase"/>
    <property type="match status" value="1"/>
</dbReference>
<accession>A0A3G9JRE0</accession>
<dbReference type="PROSITE" id="PS01161">
    <property type="entry name" value="GLC_GALNAC_ISOMERASE"/>
    <property type="match status" value="1"/>
</dbReference>
<dbReference type="GO" id="GO:0005975">
    <property type="term" value="P:carbohydrate metabolic process"/>
    <property type="evidence" value="ECO:0007669"/>
    <property type="project" value="InterPro"/>
</dbReference>
<feature type="active site" description="Proton acceptor; for enolization step" evidence="4">
    <location>
        <position position="67"/>
    </location>
</feature>
<dbReference type="Pfam" id="PF01182">
    <property type="entry name" value="Glucosamine_iso"/>
    <property type="match status" value="1"/>
</dbReference>
<dbReference type="UniPathway" id="UPA00629">
    <property type="reaction ID" value="UER00684"/>
</dbReference>
<dbReference type="HAMAP" id="MF_01241">
    <property type="entry name" value="GlcN6P_deamin"/>
    <property type="match status" value="1"/>
</dbReference>
<feature type="active site" description="Proton acceptor; for ring-opening step" evidence="4">
    <location>
        <position position="136"/>
    </location>
</feature>
<gene>
    <name evidence="6" type="primary">gamA</name>
    <name evidence="4" type="synonym">nagB</name>
    <name evidence="6" type="ORF">SG0102_24870</name>
</gene>
<proteinExistence type="inferred from homology"/>
<dbReference type="GO" id="GO:0006046">
    <property type="term" value="P:N-acetylglucosamine catabolic process"/>
    <property type="evidence" value="ECO:0007669"/>
    <property type="project" value="UniProtKB-UniRule"/>
</dbReference>
<dbReference type="InterPro" id="IPR006148">
    <property type="entry name" value="Glc/Gal-6P_isomerase"/>
</dbReference>
<dbReference type="InterPro" id="IPR037171">
    <property type="entry name" value="NagB/RpiA_transferase-like"/>
</dbReference>
<dbReference type="InterPro" id="IPR004547">
    <property type="entry name" value="Glucosamine6P_isomerase"/>
</dbReference>
<evidence type="ECO:0000256" key="3">
    <source>
        <dbReference type="ARBA" id="ARBA00023277"/>
    </source>
</evidence>
<dbReference type="NCBIfam" id="TIGR00502">
    <property type="entry name" value="nagB"/>
    <property type="match status" value="1"/>
</dbReference>
<sequence length="242" mass="26836">MKVIIKKNYEEVSQYVAQEIIHLVNVHPRAVLGLATGSSPIRTYELLKEDHMNNGTSYKQVCSYNLDEYSGLTPDHPQSYHYFMHKQLFDGLDIRPENIHLPDGETDPEKACAHYSAMLKKHPRDLQLLGVGSNGHIGFNEPGTSFDSHTHKVALKESTIKDNARLFFNGDEDAVPHYAVTMGIRDILDAKKIILIACGARKAKAVAALVKGPVTTDCPASVLQTHPDVLIVIDEEAAQLLK</sequence>
<dbReference type="Gene3D" id="3.40.50.1360">
    <property type="match status" value="1"/>
</dbReference>
<comment type="similarity">
    <text evidence="4">Belongs to the glucosamine/galactosamine-6-phosphate isomerase family. NagB subfamily.</text>
</comment>
<evidence type="ECO:0000259" key="5">
    <source>
        <dbReference type="Pfam" id="PF01182"/>
    </source>
</evidence>
<keyword evidence="7" id="KW-1185">Reference proteome</keyword>
<dbReference type="AlphaFoldDB" id="A0A3G9JRE0"/>
<dbReference type="EMBL" id="AP019309">
    <property type="protein sequence ID" value="BBH27553.1"/>
    <property type="molecule type" value="Genomic_DNA"/>
</dbReference>
<dbReference type="Proteomes" id="UP000268059">
    <property type="component" value="Chromosome"/>
</dbReference>
<dbReference type="OrthoDB" id="9791139at2"/>
<dbReference type="KEGG" id="ebm:SG0102_24870"/>
<comment type="function">
    <text evidence="4">Catalyzes the reversible isomerization-deamination of glucosamine 6-phosphate (GlcN6P) to form fructose 6-phosphate (Fru6P) and ammonium ion.</text>
</comment>
<dbReference type="SUPFAM" id="SSF100950">
    <property type="entry name" value="NagB/RpiA/CoA transferase-like"/>
    <property type="match status" value="1"/>
</dbReference>
<dbReference type="CDD" id="cd01399">
    <property type="entry name" value="GlcN6P_deaminase"/>
    <property type="match status" value="1"/>
</dbReference>
<dbReference type="FunCoup" id="A0A3G9JRE0">
    <property type="interactions" value="237"/>
</dbReference>
<comment type="pathway">
    <text evidence="4">Amino-sugar metabolism; N-acetylneuraminate degradation; D-fructose 6-phosphate from N-acetylneuraminate: step 5/5.</text>
</comment>
<dbReference type="PANTHER" id="PTHR11280:SF5">
    <property type="entry name" value="GLUCOSAMINE-6-PHOSPHATE ISOMERASE"/>
    <property type="match status" value="1"/>
</dbReference>
<reference evidence="6 7" key="1">
    <citation type="submission" date="2018-11" db="EMBL/GenBank/DDBJ databases">
        <title>Novel Erysipelotrichaceae bacterium isolated from small intestine of a swine.</title>
        <authorList>
            <person name="Kim J.S."/>
            <person name="Choe H."/>
            <person name="Lee Y.R."/>
            <person name="Kim K.M."/>
            <person name="Park D.S."/>
        </authorList>
    </citation>
    <scope>NUCLEOTIDE SEQUENCE [LARGE SCALE GENOMIC DNA]</scope>
    <source>
        <strain evidence="6 7">SG0102</strain>
    </source>
</reference>
<name>A0A3G9JRE0_9FIRM</name>
<feature type="domain" description="Glucosamine/galactosamine-6-phosphate isomerase" evidence="5">
    <location>
        <begin position="10"/>
        <end position="226"/>
    </location>
</feature>
<evidence type="ECO:0000256" key="1">
    <source>
        <dbReference type="ARBA" id="ARBA00000644"/>
    </source>
</evidence>
<dbReference type="InParanoid" id="A0A3G9JRE0"/>
<organism evidence="6 7">
    <name type="scientific">Intestinibaculum porci</name>
    <dbReference type="NCBI Taxonomy" id="2487118"/>
    <lineage>
        <taxon>Bacteria</taxon>
        <taxon>Bacillati</taxon>
        <taxon>Bacillota</taxon>
        <taxon>Erysipelotrichia</taxon>
        <taxon>Erysipelotrichales</taxon>
        <taxon>Erysipelotrichaceae</taxon>
        <taxon>Intestinibaculum</taxon>
    </lineage>
</organism>
<protein>
    <recommendedName>
        <fullName evidence="4">Glucosamine-6-phosphate deaminase</fullName>
        <ecNumber evidence="4">3.5.99.6</ecNumber>
    </recommendedName>
    <alternativeName>
        <fullName evidence="4">GlcN6P deaminase</fullName>
        <shortName evidence="4">GNPDA</shortName>
    </alternativeName>
    <alternativeName>
        <fullName evidence="4">Glucosamine-6-phosphate isomerase</fullName>
    </alternativeName>
</protein>
<evidence type="ECO:0000313" key="7">
    <source>
        <dbReference type="Proteomes" id="UP000268059"/>
    </source>
</evidence>
<dbReference type="PANTHER" id="PTHR11280">
    <property type="entry name" value="GLUCOSAMINE-6-PHOSPHATE ISOMERASE"/>
    <property type="match status" value="1"/>
</dbReference>
<dbReference type="RefSeq" id="WP_125120268.1">
    <property type="nucleotide sequence ID" value="NZ_AP019309.1"/>
</dbReference>
<dbReference type="GO" id="GO:0005737">
    <property type="term" value="C:cytoplasm"/>
    <property type="evidence" value="ECO:0007669"/>
    <property type="project" value="TreeGrafter"/>
</dbReference>
<comment type="catalytic activity">
    <reaction evidence="1 4">
        <text>alpha-D-glucosamine 6-phosphate + H2O = beta-D-fructose 6-phosphate + NH4(+)</text>
        <dbReference type="Rhea" id="RHEA:12172"/>
        <dbReference type="ChEBI" id="CHEBI:15377"/>
        <dbReference type="ChEBI" id="CHEBI:28938"/>
        <dbReference type="ChEBI" id="CHEBI:57634"/>
        <dbReference type="ChEBI" id="CHEBI:75989"/>
        <dbReference type="EC" id="3.5.99.6"/>
    </reaction>
</comment>
<keyword evidence="3 4" id="KW-0119">Carbohydrate metabolism</keyword>
<dbReference type="GO" id="GO:0019262">
    <property type="term" value="P:N-acetylneuraminate catabolic process"/>
    <property type="evidence" value="ECO:0007669"/>
    <property type="project" value="UniProtKB-UniRule"/>
</dbReference>
<dbReference type="GO" id="GO:0006043">
    <property type="term" value="P:glucosamine catabolic process"/>
    <property type="evidence" value="ECO:0007669"/>
    <property type="project" value="TreeGrafter"/>
</dbReference>
<dbReference type="InterPro" id="IPR018321">
    <property type="entry name" value="Glucosamine6P_isomerase_CS"/>
</dbReference>
<evidence type="ECO:0000313" key="6">
    <source>
        <dbReference type="EMBL" id="BBH27553.1"/>
    </source>
</evidence>
<feature type="active site" description="For ring-opening step" evidence="4">
    <location>
        <position position="134"/>
    </location>
</feature>
<feature type="active site" description="For ring-opening step" evidence="4">
    <location>
        <position position="141"/>
    </location>
</feature>
<evidence type="ECO:0000256" key="2">
    <source>
        <dbReference type="ARBA" id="ARBA00022801"/>
    </source>
</evidence>
<comment type="caution">
    <text evidence="4">Lacks conserved residue(s) required for the propagation of feature annotation.</text>
</comment>
<dbReference type="EC" id="3.5.99.6" evidence="4"/>